<reference evidence="2" key="3">
    <citation type="submission" date="2025-08" db="UniProtKB">
        <authorList>
            <consortium name="RefSeq"/>
        </authorList>
    </citation>
    <scope>IDENTIFICATION</scope>
    <source>
        <strain evidence="2">CBS 342.82</strain>
    </source>
</reference>
<organism evidence="2">
    <name type="scientific">Dissoconium aciculare CBS 342.82</name>
    <dbReference type="NCBI Taxonomy" id="1314786"/>
    <lineage>
        <taxon>Eukaryota</taxon>
        <taxon>Fungi</taxon>
        <taxon>Dikarya</taxon>
        <taxon>Ascomycota</taxon>
        <taxon>Pezizomycotina</taxon>
        <taxon>Dothideomycetes</taxon>
        <taxon>Dothideomycetidae</taxon>
        <taxon>Mycosphaerellales</taxon>
        <taxon>Dissoconiaceae</taxon>
        <taxon>Dissoconium</taxon>
    </lineage>
</organism>
<accession>A0A6J3M712</accession>
<gene>
    <name evidence="2" type="ORF">K489DRAFT_379804</name>
</gene>
<sequence length="1574" mass="179236">MAVVVDNGVVREADHKALAKYFLSILAAEPQSSAAISKHLLASVEGEAIPPRIFAIWLSVCTEPHGAVDTFQSTSVDVRKLGIVHIGKWIRSERFSDLWTALGETHGVLQLMAKLSIAEVKSLCLAFARAHNLAAEEVHRDKMSELLISLASDYFPEAKFRNPDSRPIVKLYEPILLVCHTQTAFAWSKNPALSFVPLSERVKNRLEIEKVLKGASEIPQDSSEVRNKRYPPLRDDWEVSKRRDGPYRKVSDPMLLVIQQLWRRQVETGEKESDREKRRFDLGSATALVRRLWRKRCPKSLILDILTMIKGYPDTVCYDLGSKSLISFVVRLWAREYDAEYKQHLTSFLGRTNQYSTTMASFVPILELVDIKKREELLRLLLLHLPAFKIDVNDDLQVKRCETPWPKELFFTLEPEHATRLLERVAKLRADKAFLAWNFSRGKKSILDLDQRNDLTFIFTAISTDKEWVETTASELVRQCQMESQKSRDQPERAFWAQRALAAAVASGSGTKYIETLIWARRFTRDPLTVKTLYDRSVILTDECLDLVCGIPKEVSSKTIEEIVSTLELGDQIATTLVETACLAVPEPSFQHWDWNNVRDSFPKAVERRLHRVTKLQRALGLSDETAFERLLSGTVETLLKFERLSHTEENKKLNWTKPGGPFFYINSRLDGSLEPSPALTKFVDTYVRARDELWADIRRQTHPAVLTIPPPFPRGLPLQVLFPLHDNTWSFQAPYLLSRATDIVFCNALAHKEVPSSKEIRAAIGGHIDSFEAALMVFGRCYPKGQEREANVQRAWKYVTGTLSRGILESWDAQKFWYDMFSGLHISPVLEDQEYRTPTFPLVDEPDVPTEWNPDPTGTVEVEDEPKAAVTVLDCLLAQNTWPSHHLDEDFGVRPSQLRAPHEVYTFWTTSVPGITNPKMPPASKTAIIAAALLFLSESIVASAKVLNKPFPTSSDARFPALFLDNDFLEHSNPQIQSAYRALLLHISEVPTEPLRAIVESFETALADPKARSKLSEMYLLFNLTADSHMPWKFVDLHLRLILDRPDDSSWHRQLLTPRLLDRLPAAQAEQVITDIGRGIEERLGEKGSVKITTLKQFSIMIASSRHVNHTVSVQTLLTLLAKCSHVDVQAVIVQGLIAIFKTSAETVKSDIVTSLKGDAVELAASIDVHKIIREEDWVKAEAEGIAPEPSSDESPIATAFLDLARSTDLSEAERSWITTELLLPTIQKSRSNMIRWMYIFHAQRNVTLPDALVDAAIDHELMVKLLNKDLRIMTKDLLDDYFAFTHARHDHAELLRKTRDELRSVNQSGPSNAFKFWQTIWGEPGRHDLSDPLLPRLLMTRWPTLSDQGIARDQVQRIVLETIEKLIMYNQPQTSLITRYLSPFRFDPRRDKDTTPLWQVYARPILQRVISRVAELRTPVWQRNPIRKPKFLPDCLTFELWLLKYPGLGDPIDDLVSQLFTVTDRIVNDCQPYYGRFELMRRTVESSILSNNVSLHTALAISSRIDWKGATFRLADVLLIDLARSLQQTGRRSMNDVEKGDVAEMISLWEECNNEAIRGIAYQARCPSDLFD</sequence>
<proteinExistence type="predicted"/>
<reference evidence="2" key="2">
    <citation type="submission" date="2020-04" db="EMBL/GenBank/DDBJ databases">
        <authorList>
            <consortium name="NCBI Genome Project"/>
        </authorList>
    </citation>
    <scope>NUCLEOTIDE SEQUENCE</scope>
    <source>
        <strain evidence="2">CBS 342.82</strain>
    </source>
</reference>
<dbReference type="OrthoDB" id="2549237at2759"/>
<reference evidence="2" key="1">
    <citation type="submission" date="2020-01" db="EMBL/GenBank/DDBJ databases">
        <authorList>
            <consortium name="DOE Joint Genome Institute"/>
            <person name="Haridas S."/>
            <person name="Albert R."/>
            <person name="Binder M."/>
            <person name="Bloem J."/>
            <person name="Labutti K."/>
            <person name="Salamov A."/>
            <person name="Andreopoulos B."/>
            <person name="Baker S.E."/>
            <person name="Barry K."/>
            <person name="Bills G."/>
            <person name="Bluhm B.H."/>
            <person name="Cannon C."/>
            <person name="Castanera R."/>
            <person name="Culley D.E."/>
            <person name="Daum C."/>
            <person name="Ezra D."/>
            <person name="Gonzalez J.B."/>
            <person name="Henrissat B."/>
            <person name="Kuo A."/>
            <person name="Liang C."/>
            <person name="Lipzen A."/>
            <person name="Lutzoni F."/>
            <person name="Magnuson J."/>
            <person name="Mondo S."/>
            <person name="Nolan M."/>
            <person name="Ohm R."/>
            <person name="Pangilinan J."/>
            <person name="Park H.-J."/>
            <person name="Ramirez L."/>
            <person name="Alfaro M."/>
            <person name="Sun H."/>
            <person name="Tritt A."/>
            <person name="Yoshinaga Y."/>
            <person name="Zwiers L.-H."/>
            <person name="Turgeon B.G."/>
            <person name="Goodwin S.B."/>
            <person name="Spatafora J.W."/>
            <person name="Crous P.W."/>
            <person name="Grigoriev I.V."/>
        </authorList>
    </citation>
    <scope>NUCLEOTIDE SEQUENCE</scope>
    <source>
        <strain evidence="2">CBS 342.82</strain>
    </source>
</reference>
<keyword evidence="1" id="KW-1185">Reference proteome</keyword>
<evidence type="ECO:0000313" key="1">
    <source>
        <dbReference type="Proteomes" id="UP000504637"/>
    </source>
</evidence>
<protein>
    <submittedName>
        <fullName evidence="2">Uncharacterized protein</fullName>
    </submittedName>
</protein>
<name>A0A6J3M712_9PEZI</name>
<evidence type="ECO:0000313" key="2">
    <source>
        <dbReference type="RefSeq" id="XP_033460841.1"/>
    </source>
</evidence>
<dbReference type="Proteomes" id="UP000504637">
    <property type="component" value="Unplaced"/>
</dbReference>
<dbReference type="RefSeq" id="XP_033460841.1">
    <property type="nucleotide sequence ID" value="XM_033604735.1"/>
</dbReference>
<dbReference type="GeneID" id="54362535"/>